<protein>
    <recommendedName>
        <fullName evidence="1">Aminoglycoside phosphotransferase domain-containing protein</fullName>
    </recommendedName>
</protein>
<evidence type="ECO:0000313" key="3">
    <source>
        <dbReference type="Proteomes" id="UP000749311"/>
    </source>
</evidence>
<dbReference type="SUPFAM" id="SSF56112">
    <property type="entry name" value="Protein kinase-like (PK-like)"/>
    <property type="match status" value="1"/>
</dbReference>
<dbReference type="InterPro" id="IPR011009">
    <property type="entry name" value="Kinase-like_dom_sf"/>
</dbReference>
<dbReference type="Proteomes" id="UP000749311">
    <property type="component" value="Unassembled WGS sequence"/>
</dbReference>
<gene>
    <name evidence="2" type="ORF">FB473_000572</name>
</gene>
<proteinExistence type="predicted"/>
<evidence type="ECO:0000313" key="2">
    <source>
        <dbReference type="EMBL" id="NIH55927.1"/>
    </source>
</evidence>
<dbReference type="RefSeq" id="WP_167164661.1">
    <property type="nucleotide sequence ID" value="NZ_BAAAOO010000002.1"/>
</dbReference>
<dbReference type="Gene3D" id="3.90.1200.10">
    <property type="match status" value="1"/>
</dbReference>
<dbReference type="EMBL" id="JAAMOZ010000001">
    <property type="protein sequence ID" value="NIH55927.1"/>
    <property type="molecule type" value="Genomic_DNA"/>
</dbReference>
<reference evidence="2 3" key="1">
    <citation type="submission" date="2020-02" db="EMBL/GenBank/DDBJ databases">
        <title>Sequencing the genomes of 1000 actinobacteria strains.</title>
        <authorList>
            <person name="Klenk H.-P."/>
        </authorList>
    </citation>
    <scope>NUCLEOTIDE SEQUENCE [LARGE SCALE GENOMIC DNA]</scope>
    <source>
        <strain evidence="2 3">DSM 19609</strain>
    </source>
</reference>
<feature type="domain" description="Aminoglycoside phosphotransferase" evidence="1">
    <location>
        <begin position="165"/>
        <end position="351"/>
    </location>
</feature>
<dbReference type="InterPro" id="IPR002575">
    <property type="entry name" value="Aminoglycoside_PTrfase"/>
</dbReference>
<name>A0ABX0SGW0_9ACTN</name>
<keyword evidence="3" id="KW-1185">Reference proteome</keyword>
<comment type="caution">
    <text evidence="2">The sequence shown here is derived from an EMBL/GenBank/DDBJ whole genome shotgun (WGS) entry which is preliminary data.</text>
</comment>
<sequence>MRDGGVCDDGWGVLGSPSMGRLLQAVLAGDGGRLVSWTLDQVDRLPGEATTAAYLVLAEWPLHDGGTRTDEELIGVTARAGGPDESDRIARVFTEQGREVVAWRYPHDPELPGLRTAAFASAVAGLLVERQLAPPDLGRDDVVLQMVTYRPRRRAVVRADLPRYGLTYYLKAMRPSRVTMTLERYRMLRDHGIPVADIVATTSDAVIVMPALPGRPLASALFDPQPPVHGQQIVDLLDALPGSIRSLPRRRPWADHVAHFADVAASALPGERPRLQWMVQTISSGLAGIPPGDEAIHGDFYEAQVFVGDGRITGLLDIDTIGPGRRADDLGCLLAHLSTVQGMDATQADRLRRLIDAWLPVFDHRVDPIELRLRAAAVSISLATGPFRGQERDWPATTRRILDAAEGWITQASRMSPLR</sequence>
<accession>A0ABX0SGW0</accession>
<organism evidence="2 3">
    <name type="scientific">Brooklawnia cerclae</name>
    <dbReference type="NCBI Taxonomy" id="349934"/>
    <lineage>
        <taxon>Bacteria</taxon>
        <taxon>Bacillati</taxon>
        <taxon>Actinomycetota</taxon>
        <taxon>Actinomycetes</taxon>
        <taxon>Propionibacteriales</taxon>
        <taxon>Propionibacteriaceae</taxon>
        <taxon>Brooklawnia</taxon>
    </lineage>
</organism>
<dbReference type="Pfam" id="PF01636">
    <property type="entry name" value="APH"/>
    <property type="match status" value="1"/>
</dbReference>
<evidence type="ECO:0000259" key="1">
    <source>
        <dbReference type="Pfam" id="PF01636"/>
    </source>
</evidence>